<keyword evidence="5 7" id="KW-1133">Transmembrane helix</keyword>
<gene>
    <name evidence="9" type="primary">lacF_7</name>
    <name evidence="9" type="ORF">RSSSTS7063_03386</name>
</gene>
<feature type="transmembrane region" description="Helical" evidence="7">
    <location>
        <begin position="12"/>
        <end position="31"/>
    </location>
</feature>
<reference evidence="9 10" key="1">
    <citation type="submission" date="2019-07" db="EMBL/GenBank/DDBJ databases">
        <authorList>
            <person name="Hibberd C M."/>
            <person name="Gehrig L. J."/>
            <person name="Chang H.-W."/>
            <person name="Venkatesh S."/>
        </authorList>
    </citation>
    <scope>NUCLEOTIDE SEQUENCE [LARGE SCALE GENOMIC DNA]</scope>
    <source>
        <strain evidence="9">Blautia_luti_SSTS_Bg7063</strain>
    </source>
</reference>
<feature type="transmembrane region" description="Helical" evidence="7">
    <location>
        <begin position="72"/>
        <end position="93"/>
    </location>
</feature>
<dbReference type="Proteomes" id="UP000408482">
    <property type="component" value="Unassembled WGS sequence"/>
</dbReference>
<proteinExistence type="inferred from homology"/>
<dbReference type="PANTHER" id="PTHR30193:SF37">
    <property type="entry name" value="INNER MEMBRANE ABC TRANSPORTER PERMEASE PROTEIN YCJO"/>
    <property type="match status" value="1"/>
</dbReference>
<dbReference type="AlphaFoldDB" id="A0A564W2Y3"/>
<dbReference type="InterPro" id="IPR051393">
    <property type="entry name" value="ABC_transporter_permease"/>
</dbReference>
<evidence type="ECO:0000256" key="3">
    <source>
        <dbReference type="ARBA" id="ARBA00022475"/>
    </source>
</evidence>
<dbReference type="SUPFAM" id="SSF161098">
    <property type="entry name" value="MetI-like"/>
    <property type="match status" value="1"/>
</dbReference>
<dbReference type="EMBL" id="CABHNW010000080">
    <property type="protein sequence ID" value="VUX38747.1"/>
    <property type="molecule type" value="Genomic_DNA"/>
</dbReference>
<dbReference type="InterPro" id="IPR000515">
    <property type="entry name" value="MetI-like"/>
</dbReference>
<name>A0A564W2Y3_9FIRM</name>
<organism evidence="9 10">
    <name type="scientific">Blautia luti</name>
    <dbReference type="NCBI Taxonomy" id="89014"/>
    <lineage>
        <taxon>Bacteria</taxon>
        <taxon>Bacillati</taxon>
        <taxon>Bacillota</taxon>
        <taxon>Clostridia</taxon>
        <taxon>Lachnospirales</taxon>
        <taxon>Lachnospiraceae</taxon>
        <taxon>Blautia</taxon>
    </lineage>
</organism>
<feature type="domain" description="ABC transmembrane type-1" evidence="8">
    <location>
        <begin position="68"/>
        <end position="282"/>
    </location>
</feature>
<evidence type="ECO:0000256" key="6">
    <source>
        <dbReference type="ARBA" id="ARBA00023136"/>
    </source>
</evidence>
<keyword evidence="6 7" id="KW-0472">Membrane</keyword>
<evidence type="ECO:0000256" key="7">
    <source>
        <dbReference type="RuleBase" id="RU363032"/>
    </source>
</evidence>
<evidence type="ECO:0000259" key="8">
    <source>
        <dbReference type="PROSITE" id="PS50928"/>
    </source>
</evidence>
<keyword evidence="4 7" id="KW-0812">Transmembrane</keyword>
<dbReference type="PANTHER" id="PTHR30193">
    <property type="entry name" value="ABC TRANSPORTER PERMEASE PROTEIN"/>
    <property type="match status" value="1"/>
</dbReference>
<feature type="transmembrane region" description="Helical" evidence="7">
    <location>
        <begin position="213"/>
        <end position="235"/>
    </location>
</feature>
<sequence>MNKILGNKTAIAAFVAPSLILFGGIIFYSIIMSFRYSLLDWNGFGEGIFVGFSNYAKMFQDKVFLRSAVNSLLLGFVTLVTQLPLALLLALLLTSGIKGEGFYRTVFFIPMTLSSVVIGQLWLKIYNPNYGVLNTLLGVLGLESLQRSWLGDVNTALFSAFVPIIWQNVGYHMLLLYTSINSISKDILEAAKLDGASGVKAARYITIPLVKPMLRTCAIFVVIGSLKAFDMIYVLTNGGPAHMTEVPSSLMFSSIFNLNKYGYGSAISIFIVVECIVMAVILQKVFLVKEESA</sequence>
<evidence type="ECO:0000256" key="2">
    <source>
        <dbReference type="ARBA" id="ARBA00022448"/>
    </source>
</evidence>
<evidence type="ECO:0000256" key="4">
    <source>
        <dbReference type="ARBA" id="ARBA00022692"/>
    </source>
</evidence>
<keyword evidence="2 7" id="KW-0813">Transport</keyword>
<dbReference type="PROSITE" id="PS50928">
    <property type="entry name" value="ABC_TM1"/>
    <property type="match status" value="1"/>
</dbReference>
<comment type="similarity">
    <text evidence="7">Belongs to the binding-protein-dependent transport system permease family.</text>
</comment>
<accession>A0A564W2Y3</accession>
<protein>
    <submittedName>
        <fullName evidence="9">Lactose transport system permease protein LacF</fullName>
    </submittedName>
</protein>
<feature type="transmembrane region" description="Helical" evidence="7">
    <location>
        <begin position="261"/>
        <end position="282"/>
    </location>
</feature>
<dbReference type="CDD" id="cd06261">
    <property type="entry name" value="TM_PBP2"/>
    <property type="match status" value="1"/>
</dbReference>
<dbReference type="GO" id="GO:0005886">
    <property type="term" value="C:plasma membrane"/>
    <property type="evidence" value="ECO:0007669"/>
    <property type="project" value="UniProtKB-SubCell"/>
</dbReference>
<dbReference type="Gene3D" id="1.10.3720.10">
    <property type="entry name" value="MetI-like"/>
    <property type="match status" value="1"/>
</dbReference>
<evidence type="ECO:0000313" key="9">
    <source>
        <dbReference type="EMBL" id="VUX38747.1"/>
    </source>
</evidence>
<evidence type="ECO:0000256" key="5">
    <source>
        <dbReference type="ARBA" id="ARBA00022989"/>
    </source>
</evidence>
<comment type="subcellular location">
    <subcellularLocation>
        <location evidence="1 7">Cell membrane</location>
        <topology evidence="1 7">Multi-pass membrane protein</topology>
    </subcellularLocation>
</comment>
<dbReference type="RefSeq" id="WP_021652525.1">
    <property type="nucleotide sequence ID" value="NZ_CABHMX010000035.1"/>
</dbReference>
<dbReference type="InterPro" id="IPR035906">
    <property type="entry name" value="MetI-like_sf"/>
</dbReference>
<feature type="transmembrane region" description="Helical" evidence="7">
    <location>
        <begin position="156"/>
        <end position="177"/>
    </location>
</feature>
<feature type="transmembrane region" description="Helical" evidence="7">
    <location>
        <begin position="105"/>
        <end position="123"/>
    </location>
</feature>
<keyword evidence="10" id="KW-1185">Reference proteome</keyword>
<dbReference type="Pfam" id="PF00528">
    <property type="entry name" value="BPD_transp_1"/>
    <property type="match status" value="1"/>
</dbReference>
<evidence type="ECO:0000256" key="1">
    <source>
        <dbReference type="ARBA" id="ARBA00004651"/>
    </source>
</evidence>
<keyword evidence="3" id="KW-1003">Cell membrane</keyword>
<dbReference type="GO" id="GO:0055085">
    <property type="term" value="P:transmembrane transport"/>
    <property type="evidence" value="ECO:0007669"/>
    <property type="project" value="InterPro"/>
</dbReference>
<evidence type="ECO:0000313" key="10">
    <source>
        <dbReference type="Proteomes" id="UP000408482"/>
    </source>
</evidence>